<accession>A0ABR9C4L5</accession>
<organism evidence="1 2">
    <name type="scientific">Roseibium polysiphoniae</name>
    <dbReference type="NCBI Taxonomy" id="2571221"/>
    <lineage>
        <taxon>Bacteria</taxon>
        <taxon>Pseudomonadati</taxon>
        <taxon>Pseudomonadota</taxon>
        <taxon>Alphaproteobacteria</taxon>
        <taxon>Hyphomicrobiales</taxon>
        <taxon>Stappiaceae</taxon>
        <taxon>Roseibium</taxon>
    </lineage>
</organism>
<gene>
    <name evidence="1" type="ORF">IG617_00695</name>
</gene>
<proteinExistence type="predicted"/>
<protein>
    <submittedName>
        <fullName evidence="1">Uncharacterized protein</fullName>
    </submittedName>
</protein>
<dbReference type="EMBL" id="JACYXJ010000001">
    <property type="protein sequence ID" value="MBD8874788.1"/>
    <property type="molecule type" value="Genomic_DNA"/>
</dbReference>
<dbReference type="RefSeq" id="WP_192106410.1">
    <property type="nucleotide sequence ID" value="NZ_JACYXJ010000001.1"/>
</dbReference>
<comment type="caution">
    <text evidence="1">The sequence shown here is derived from an EMBL/GenBank/DDBJ whole genome shotgun (WGS) entry which is preliminary data.</text>
</comment>
<evidence type="ECO:0000313" key="1">
    <source>
        <dbReference type="EMBL" id="MBD8874788.1"/>
    </source>
</evidence>
<reference evidence="1 2" key="1">
    <citation type="submission" date="2020-09" db="EMBL/GenBank/DDBJ databases">
        <title>The genome sequence of type strain Labrenzia polysiphoniae KACC 19711.</title>
        <authorList>
            <person name="Liu Y."/>
        </authorList>
    </citation>
    <scope>NUCLEOTIDE SEQUENCE [LARGE SCALE GENOMIC DNA]</scope>
    <source>
        <strain evidence="1 2">KACC 19711</strain>
    </source>
</reference>
<sequence>MTEEKDQTASSWASLKEELVSEGKSELVEAIELLIQEGRRMDAAQILKHLSRLSRYH</sequence>
<dbReference type="Proteomes" id="UP000615687">
    <property type="component" value="Unassembled WGS sequence"/>
</dbReference>
<evidence type="ECO:0000313" key="2">
    <source>
        <dbReference type="Proteomes" id="UP000615687"/>
    </source>
</evidence>
<name>A0ABR9C4L5_9HYPH</name>
<keyword evidence="2" id="KW-1185">Reference proteome</keyword>